<protein>
    <submittedName>
        <fullName evidence="1">Uncharacterized protein</fullName>
    </submittedName>
</protein>
<dbReference type="AlphaFoldDB" id="A0AAD4EQT1"/>
<evidence type="ECO:0000313" key="1">
    <source>
        <dbReference type="EMBL" id="KAG7285852.1"/>
    </source>
</evidence>
<accession>A0AAD4EQT1</accession>
<keyword evidence="2" id="KW-1185">Reference proteome</keyword>
<evidence type="ECO:0000313" key="2">
    <source>
        <dbReference type="Proteomes" id="UP001197093"/>
    </source>
</evidence>
<dbReference type="EMBL" id="JAHCVI010000004">
    <property type="protein sequence ID" value="KAG7285852.1"/>
    <property type="molecule type" value="Genomic_DNA"/>
</dbReference>
<dbReference type="Proteomes" id="UP001197093">
    <property type="component" value="Unassembled WGS sequence"/>
</dbReference>
<proteinExistence type="predicted"/>
<organism evidence="1 2">
    <name type="scientific">Staphylotrichum longicolle</name>
    <dbReference type="NCBI Taxonomy" id="669026"/>
    <lineage>
        <taxon>Eukaryota</taxon>
        <taxon>Fungi</taxon>
        <taxon>Dikarya</taxon>
        <taxon>Ascomycota</taxon>
        <taxon>Pezizomycotina</taxon>
        <taxon>Sordariomycetes</taxon>
        <taxon>Sordariomycetidae</taxon>
        <taxon>Sordariales</taxon>
        <taxon>Chaetomiaceae</taxon>
        <taxon>Staphylotrichum</taxon>
    </lineage>
</organism>
<reference evidence="1" key="1">
    <citation type="submission" date="2023-02" db="EMBL/GenBank/DDBJ databases">
        <authorList>
            <person name="Palmer J.M."/>
        </authorList>
    </citation>
    <scope>NUCLEOTIDE SEQUENCE</scope>
    <source>
        <strain evidence="1">FW57</strain>
    </source>
</reference>
<sequence>MDSGDPNNPVLIDLLPTPSTFFSTFRTSFGSDSLLHARTYAPPPSTVPPSVVNLENYFDDPSSTPAIVSGLRALAGILSTSSSSSSLEQTYLTKATRGQPNVGVRLKSDPCSIVPATRSPSLVFRIDFDTTIYRFWFGSSPPVLKTRYSSPPIEPVVKMGGYIKSLAVDCSGSSALANVSWAHFDLNLACDTSILWSGTLRSAGDVGMLFSIALSYAGLYGGTVASWMDESPPWMANVQATTQKMAESFGGLTTNLTNLSATVIPGLSRDFLKTIYTSLSDTFNQTSSLYKTYNAGYDYKSLAPHKATLAPILACQVSYRVPAATSWLYNHFFDVRRSVPSLPSLPPAMLSALTGLLGAVHADLDDLGNAGLLDDLITFYNGCTSSDVFFNSGGSTQLPTMLSFTTKGLLNAVGDGVTFAPLVATALEALLAAGDGVLKLSDGVEDSTMAYLYQVLSAAGSEAPSTTTANVLSLVLGVAVQALDSLLGDATLPPTDPPFYDMGLVSLASAYYCLTDYVPSARLGNLARPALALAANAVMADILAKGQDPRAIIAPWLINSLQAGAAVSCLQLWLDRIQDASVILPKERDYIMSYLTGLASYGYLTTSMYAVKNLGQDGFALWKAVSGLGALVQLAVFLQNNESRLSRRVTLSMDPDVVGSYSTYAAAACGFRASQARNDSKPTALNAGVLSTEVCNEGIEAEIGH</sequence>
<comment type="caution">
    <text evidence="1">The sequence shown here is derived from an EMBL/GenBank/DDBJ whole genome shotgun (WGS) entry which is preliminary data.</text>
</comment>
<name>A0AAD4EQT1_9PEZI</name>
<gene>
    <name evidence="1" type="ORF">NEMBOFW57_008146</name>
</gene>